<feature type="chain" id="PRO_5043582681" evidence="5">
    <location>
        <begin position="25"/>
        <end position="1223"/>
    </location>
</feature>
<dbReference type="Gene3D" id="2.60.120.1440">
    <property type="match status" value="1"/>
</dbReference>
<evidence type="ECO:0000256" key="5">
    <source>
        <dbReference type="SAM" id="SignalP"/>
    </source>
</evidence>
<dbReference type="EMBL" id="CP157484">
    <property type="protein sequence ID" value="XBO41019.1"/>
    <property type="molecule type" value="Genomic_DNA"/>
</dbReference>
<protein>
    <submittedName>
        <fullName evidence="7">FecR domain-containing protein</fullName>
    </submittedName>
</protein>
<dbReference type="InterPro" id="IPR006860">
    <property type="entry name" value="FecR"/>
</dbReference>
<dbReference type="InterPro" id="IPR036942">
    <property type="entry name" value="Beta-barrel_TonB_sf"/>
</dbReference>
<evidence type="ECO:0000256" key="2">
    <source>
        <dbReference type="ARBA" id="ARBA00023136"/>
    </source>
</evidence>
<evidence type="ECO:0000259" key="6">
    <source>
        <dbReference type="Pfam" id="PF04773"/>
    </source>
</evidence>
<dbReference type="InterPro" id="IPR011990">
    <property type="entry name" value="TPR-like_helical_dom_sf"/>
</dbReference>
<dbReference type="GO" id="GO:0009279">
    <property type="term" value="C:cell outer membrane"/>
    <property type="evidence" value="ECO:0007669"/>
    <property type="project" value="UniProtKB-SubCell"/>
</dbReference>
<dbReference type="Pfam" id="PF13181">
    <property type="entry name" value="TPR_8"/>
    <property type="match status" value="1"/>
</dbReference>
<keyword evidence="4" id="KW-0802">TPR repeat</keyword>
<dbReference type="Gene3D" id="2.40.170.20">
    <property type="entry name" value="TonB-dependent receptor, beta-barrel domain"/>
    <property type="match status" value="1"/>
</dbReference>
<organism evidence="7">
    <name type="scientific">Alsobacter sp. KACC 23698</name>
    <dbReference type="NCBI Taxonomy" id="3149229"/>
    <lineage>
        <taxon>Bacteria</taxon>
        <taxon>Pseudomonadati</taxon>
        <taxon>Pseudomonadota</taxon>
        <taxon>Alphaproteobacteria</taxon>
        <taxon>Hyphomicrobiales</taxon>
        <taxon>Alsobacteraceae</taxon>
        <taxon>Alsobacter</taxon>
    </lineage>
</organism>
<accession>A0AAU7JM43</accession>
<dbReference type="InterPro" id="IPR010917">
    <property type="entry name" value="TonB_rcpt_CS"/>
</dbReference>
<evidence type="ECO:0000256" key="3">
    <source>
        <dbReference type="ARBA" id="ARBA00023237"/>
    </source>
</evidence>
<dbReference type="Gene3D" id="1.25.40.10">
    <property type="entry name" value="Tetratricopeptide repeat domain"/>
    <property type="match status" value="2"/>
</dbReference>
<feature type="repeat" description="TPR" evidence="4">
    <location>
        <begin position="446"/>
        <end position="479"/>
    </location>
</feature>
<dbReference type="SMART" id="SM00028">
    <property type="entry name" value="TPR"/>
    <property type="match status" value="4"/>
</dbReference>
<dbReference type="Pfam" id="PF04773">
    <property type="entry name" value="FecR"/>
    <property type="match status" value="1"/>
</dbReference>
<sequence>MKCVVFRLLGLAVAAASWSVPVFAQAPVPRQAAPLGAIVANKGGEELRFVKDEAWRPAEVRQDLVGGDTLRTNMIGNLGILFSDQTQIRVGPRSTLVLNDIASGDRPTSVELPAGNVWARAARGGTGVVVKTPAAAATIRGTDWSLSVDGSKTSLVVIEGVVDLTNPQGSVTVRQGEAAVATIGSAPTKIILVKRKEREQMLLHLTLRDAFTWMPATPLQGAALRREKARIEALAPTSRSAEDRLTLAEVSLGRETRDMSAALLREAEAGRLTPAQRARADLVAATLAARERRWSDAARLFKRAEAGLSGRRRVTAAYGGYIAASLADPRRVLPEPKIQSGDGYSALLKAFLTGFTSNLEDAAKVAEAAERLHPNDTLLGSFGAQVSYALDRRDAMRERVEKLSRLDPDDPLVLLTRSMLKGDVDSDLDGALADLQRAAALAPGDAQVWNAIGLIQSARDAQRESEAAFRRAIEVDPDSPVAYANLAITLLDQSRVDEVAVLIDKALAVDPAFYVAYTAKGRLLLQRGDSAKAIEYFLAGTAANPSYANGVLAAAIGYYMDGQVDLAEQQLDAADRLDPSDPVTSVARTAIAIDMRKADDAIENARESIRRFRNRGGYYAPLAHTKAGGSYMSEAYRLIGLDAWARYYGDRVFDPFTSTGYFDQANARSLPSLLETVPDLKNDPAAFDLQAFNLIVQGLLYDPLAVAGRAGRIDLLRRPFLDTEVSGGVVARDGRAGWQSGVTVQGFSNLPYPTSFVVSANAVRAPDPLTREWDVGQNGSFFVGSAPSSADRFLMFGSFSRLDPRFVLANGGGTARLRNEVLNGQVGLGWSHTFSDRNVVNVAVTAASGATRQGSLSAFELAPFPGVPVSFPALASMRDRQRLDVATASVNHTVGVGDVSLRYGVEGQVGRATATSLSQQFILDPPVEGDPAFARTRSSFRSGRVYADALWRPSDRFEAEAGLFGTLLRAPEEAVSVRAGPDQERTVRGLGPRLGLAVSPWEGQWLRAVYRQDVEQASAFTLSPVTTIGIAPNLLPASLGGRMSTAALRWDAEWSKRFFTAVEYQRQTAGDLGILIPNLQTTLAIDKARIDRVTATANLWLGGGVGVFATVGAADSEITRGLATGLPVPFIPERFARAGVTFVHPSRLKLTVAETVVSRRRGDLAGTRIDDFASTDASLTWETPDRRLQMGVAVYNIFDEKAERSSGLLGSGRTVTATATARF</sequence>
<gene>
    <name evidence="7" type="ORF">ABEG18_09745</name>
</gene>
<dbReference type="RefSeq" id="WP_406857872.1">
    <property type="nucleotide sequence ID" value="NZ_CP157484.1"/>
</dbReference>
<feature type="signal peptide" evidence="5">
    <location>
        <begin position="1"/>
        <end position="24"/>
    </location>
</feature>
<name>A0AAU7JM43_9HYPH</name>
<reference evidence="7" key="1">
    <citation type="submission" date="2024-05" db="EMBL/GenBank/DDBJ databases">
        <authorList>
            <person name="Kim S."/>
            <person name="Heo J."/>
            <person name="Choi H."/>
            <person name="Choi Y."/>
            <person name="Kwon S.-W."/>
            <person name="Kim Y."/>
        </authorList>
    </citation>
    <scope>NUCLEOTIDE SEQUENCE</scope>
    <source>
        <strain evidence="7">KACC 23698</strain>
    </source>
</reference>
<keyword evidence="3" id="KW-0998">Cell outer membrane</keyword>
<evidence type="ECO:0000256" key="1">
    <source>
        <dbReference type="ARBA" id="ARBA00004442"/>
    </source>
</evidence>
<evidence type="ECO:0000256" key="4">
    <source>
        <dbReference type="PROSITE-ProRule" id="PRU00339"/>
    </source>
</evidence>
<dbReference type="PROSITE" id="PS01156">
    <property type="entry name" value="TONB_DEPENDENT_REC_2"/>
    <property type="match status" value="1"/>
</dbReference>
<keyword evidence="2" id="KW-0472">Membrane</keyword>
<dbReference type="AlphaFoldDB" id="A0AAU7JM43"/>
<dbReference type="SUPFAM" id="SSF56935">
    <property type="entry name" value="Porins"/>
    <property type="match status" value="1"/>
</dbReference>
<proteinExistence type="predicted"/>
<feature type="domain" description="FecR protein" evidence="6">
    <location>
        <begin position="68"/>
        <end position="162"/>
    </location>
</feature>
<comment type="subcellular location">
    <subcellularLocation>
        <location evidence="1">Cell outer membrane</location>
    </subcellularLocation>
</comment>
<dbReference type="PANTHER" id="PTHR38731">
    <property type="entry name" value="LIPL45-RELATED LIPOPROTEIN-RELATED"/>
    <property type="match status" value="1"/>
</dbReference>
<keyword evidence="5" id="KW-0732">Signal</keyword>
<dbReference type="SUPFAM" id="SSF48452">
    <property type="entry name" value="TPR-like"/>
    <property type="match status" value="2"/>
</dbReference>
<dbReference type="PROSITE" id="PS50005">
    <property type="entry name" value="TPR"/>
    <property type="match status" value="1"/>
</dbReference>
<evidence type="ECO:0000313" key="7">
    <source>
        <dbReference type="EMBL" id="XBO41019.1"/>
    </source>
</evidence>
<dbReference type="PANTHER" id="PTHR38731:SF1">
    <property type="entry name" value="FECR PROTEIN DOMAIN-CONTAINING PROTEIN"/>
    <property type="match status" value="1"/>
</dbReference>
<dbReference type="InterPro" id="IPR019734">
    <property type="entry name" value="TPR_rpt"/>
</dbReference>